<protein>
    <submittedName>
        <fullName evidence="4">PAM2 domain-containing protein</fullName>
    </submittedName>
</protein>
<feature type="compositionally biased region" description="Low complexity" evidence="1">
    <location>
        <begin position="92"/>
        <end position="111"/>
    </location>
</feature>
<accession>A0A183SB66</accession>
<evidence type="ECO:0000313" key="2">
    <source>
        <dbReference type="EMBL" id="VDL87843.1"/>
    </source>
</evidence>
<feature type="region of interest" description="Disordered" evidence="1">
    <location>
        <begin position="1"/>
        <end position="24"/>
    </location>
</feature>
<dbReference type="WBParaSite" id="SSLN_0000152001-mRNA-1">
    <property type="protein sequence ID" value="SSLN_0000152001-mRNA-1"/>
    <property type="gene ID" value="SSLN_0000152001"/>
</dbReference>
<keyword evidence="3" id="KW-1185">Reference proteome</keyword>
<dbReference type="Proteomes" id="UP000275846">
    <property type="component" value="Unassembled WGS sequence"/>
</dbReference>
<sequence length="125" mass="12795">MASTDSESGAGLNAEGNIAGSAVRNRVIPQSTASSRLPAYLSGSINNDLALQPSAASLLDTAPKFDVEEVGEFVKPNEKGSMKTKSFMDLAPASPTTGSSGPIGSSESDTSTRSVEISELEMGAR</sequence>
<reference evidence="4" key="1">
    <citation type="submission" date="2016-06" db="UniProtKB">
        <authorList>
            <consortium name="WormBaseParasite"/>
        </authorList>
    </citation>
    <scope>IDENTIFICATION</scope>
</reference>
<evidence type="ECO:0000256" key="1">
    <source>
        <dbReference type="SAM" id="MobiDB-lite"/>
    </source>
</evidence>
<name>A0A183SB66_SCHSO</name>
<dbReference type="AlphaFoldDB" id="A0A183SB66"/>
<reference evidence="2 3" key="2">
    <citation type="submission" date="2018-11" db="EMBL/GenBank/DDBJ databases">
        <authorList>
            <consortium name="Pathogen Informatics"/>
        </authorList>
    </citation>
    <scope>NUCLEOTIDE SEQUENCE [LARGE SCALE GENOMIC DNA]</scope>
    <source>
        <strain evidence="2 3">NST_G2</strain>
    </source>
</reference>
<dbReference type="EMBL" id="UYSU01003290">
    <property type="protein sequence ID" value="VDL87843.1"/>
    <property type="molecule type" value="Genomic_DNA"/>
</dbReference>
<gene>
    <name evidence="2" type="ORF">SSLN_LOCUS1464</name>
</gene>
<evidence type="ECO:0000313" key="4">
    <source>
        <dbReference type="WBParaSite" id="SSLN_0000152001-mRNA-1"/>
    </source>
</evidence>
<organism evidence="4">
    <name type="scientific">Schistocephalus solidus</name>
    <name type="common">Tapeworm</name>
    <dbReference type="NCBI Taxonomy" id="70667"/>
    <lineage>
        <taxon>Eukaryota</taxon>
        <taxon>Metazoa</taxon>
        <taxon>Spiralia</taxon>
        <taxon>Lophotrochozoa</taxon>
        <taxon>Platyhelminthes</taxon>
        <taxon>Cestoda</taxon>
        <taxon>Eucestoda</taxon>
        <taxon>Diphyllobothriidea</taxon>
        <taxon>Diphyllobothriidae</taxon>
        <taxon>Schistocephalus</taxon>
    </lineage>
</organism>
<evidence type="ECO:0000313" key="3">
    <source>
        <dbReference type="Proteomes" id="UP000275846"/>
    </source>
</evidence>
<feature type="region of interest" description="Disordered" evidence="1">
    <location>
        <begin position="88"/>
        <end position="125"/>
    </location>
</feature>
<proteinExistence type="predicted"/>